<dbReference type="RefSeq" id="WP_169603157.1">
    <property type="nucleotide sequence ID" value="NZ_CP046565.1"/>
</dbReference>
<keyword evidence="2" id="KW-1185">Reference proteome</keyword>
<evidence type="ECO:0000313" key="1">
    <source>
        <dbReference type="EMBL" id="QJD29876.1"/>
    </source>
</evidence>
<dbReference type="EMBL" id="CP046565">
    <property type="protein sequence ID" value="QJD29876.1"/>
    <property type="molecule type" value="Genomic_DNA"/>
</dbReference>
<sequence>MFPHPDWGAQAGDYASDYRPSQGLKPMRWDIEIRADQPGSEVRVSWQGDPRILARSRITDRASGRTYRATDPRLANGLAVFMADKVQRLTWRYLGGLGKP</sequence>
<evidence type="ECO:0000313" key="2">
    <source>
        <dbReference type="Proteomes" id="UP000503004"/>
    </source>
</evidence>
<dbReference type="KEGG" id="metu:GNH96_07735"/>
<proteinExistence type="predicted"/>
<reference evidence="2" key="1">
    <citation type="submission" date="2019-12" db="EMBL/GenBank/DDBJ databases">
        <authorList>
            <person name="Awala S.I."/>
            <person name="Rhee S.K."/>
        </authorList>
    </citation>
    <scope>NUCLEOTIDE SEQUENCE [LARGE SCALE GENOMIC DNA]</scope>
    <source>
        <strain evidence="2">IM1</strain>
    </source>
</reference>
<dbReference type="Proteomes" id="UP000503004">
    <property type="component" value="Chromosome"/>
</dbReference>
<dbReference type="AlphaFoldDB" id="A0A858Q843"/>
<protein>
    <submittedName>
        <fullName evidence="1">Uncharacterized protein</fullName>
    </submittedName>
</protein>
<name>A0A858Q843_9GAMM</name>
<organism evidence="1 2">
    <name type="scientific">Methylococcus geothermalis</name>
    <dbReference type="NCBI Taxonomy" id="2681310"/>
    <lineage>
        <taxon>Bacteria</taxon>
        <taxon>Pseudomonadati</taxon>
        <taxon>Pseudomonadota</taxon>
        <taxon>Gammaproteobacteria</taxon>
        <taxon>Methylococcales</taxon>
        <taxon>Methylococcaceae</taxon>
        <taxon>Methylococcus</taxon>
    </lineage>
</organism>
<gene>
    <name evidence="1" type="ORF">GNH96_07735</name>
</gene>
<accession>A0A858Q843</accession>